<reference evidence="3 5" key="1">
    <citation type="journal article" date="2012" name="Nature">
        <title>Algal genomes reveal evolutionary mosaicism and the fate of nucleomorphs.</title>
        <authorList>
            <consortium name="DOE Joint Genome Institute"/>
            <person name="Curtis B.A."/>
            <person name="Tanifuji G."/>
            <person name="Burki F."/>
            <person name="Gruber A."/>
            <person name="Irimia M."/>
            <person name="Maruyama S."/>
            <person name="Arias M.C."/>
            <person name="Ball S.G."/>
            <person name="Gile G.H."/>
            <person name="Hirakawa Y."/>
            <person name="Hopkins J.F."/>
            <person name="Kuo A."/>
            <person name="Rensing S.A."/>
            <person name="Schmutz J."/>
            <person name="Symeonidi A."/>
            <person name="Elias M."/>
            <person name="Eveleigh R.J."/>
            <person name="Herman E.K."/>
            <person name="Klute M.J."/>
            <person name="Nakayama T."/>
            <person name="Obornik M."/>
            <person name="Reyes-Prieto A."/>
            <person name="Armbrust E.V."/>
            <person name="Aves S.J."/>
            <person name="Beiko R.G."/>
            <person name="Coutinho P."/>
            <person name="Dacks J.B."/>
            <person name="Durnford D.G."/>
            <person name="Fast N.M."/>
            <person name="Green B.R."/>
            <person name="Grisdale C.J."/>
            <person name="Hempel F."/>
            <person name="Henrissat B."/>
            <person name="Hoppner M.P."/>
            <person name="Ishida K."/>
            <person name="Kim E."/>
            <person name="Koreny L."/>
            <person name="Kroth P.G."/>
            <person name="Liu Y."/>
            <person name="Malik S.B."/>
            <person name="Maier U.G."/>
            <person name="McRose D."/>
            <person name="Mock T."/>
            <person name="Neilson J.A."/>
            <person name="Onodera N.T."/>
            <person name="Poole A.M."/>
            <person name="Pritham E.J."/>
            <person name="Richards T.A."/>
            <person name="Rocap G."/>
            <person name="Roy S.W."/>
            <person name="Sarai C."/>
            <person name="Schaack S."/>
            <person name="Shirato S."/>
            <person name="Slamovits C.H."/>
            <person name="Spencer D.F."/>
            <person name="Suzuki S."/>
            <person name="Worden A.Z."/>
            <person name="Zauner S."/>
            <person name="Barry K."/>
            <person name="Bell C."/>
            <person name="Bharti A.K."/>
            <person name="Crow J.A."/>
            <person name="Grimwood J."/>
            <person name="Kramer R."/>
            <person name="Lindquist E."/>
            <person name="Lucas S."/>
            <person name="Salamov A."/>
            <person name="McFadden G.I."/>
            <person name="Lane C.E."/>
            <person name="Keeling P.J."/>
            <person name="Gray M.W."/>
            <person name="Grigoriev I.V."/>
            <person name="Archibald J.M."/>
        </authorList>
    </citation>
    <scope>NUCLEOTIDE SEQUENCE</scope>
    <source>
        <strain evidence="3 5">CCMP2712</strain>
    </source>
</reference>
<dbReference type="HOGENOM" id="CLU_485261_0_0_1"/>
<organism evidence="3">
    <name type="scientific">Guillardia theta (strain CCMP2712)</name>
    <name type="common">Cryptophyte</name>
    <dbReference type="NCBI Taxonomy" id="905079"/>
    <lineage>
        <taxon>Eukaryota</taxon>
        <taxon>Cryptophyceae</taxon>
        <taxon>Pyrenomonadales</taxon>
        <taxon>Geminigeraceae</taxon>
        <taxon>Guillardia</taxon>
    </lineage>
</organism>
<keyword evidence="5" id="KW-1185">Reference proteome</keyword>
<dbReference type="SUPFAM" id="SSF57756">
    <property type="entry name" value="Retrovirus zinc finger-like domains"/>
    <property type="match status" value="1"/>
</dbReference>
<evidence type="ECO:0000313" key="5">
    <source>
        <dbReference type="Proteomes" id="UP000011087"/>
    </source>
</evidence>
<keyword evidence="1" id="KW-0175">Coiled coil</keyword>
<name>L1IJ37_GUITC</name>
<dbReference type="AlphaFoldDB" id="L1IJ37"/>
<feature type="compositionally biased region" description="Low complexity" evidence="2">
    <location>
        <begin position="154"/>
        <end position="166"/>
    </location>
</feature>
<evidence type="ECO:0000313" key="3">
    <source>
        <dbReference type="EMBL" id="EKX36122.1"/>
    </source>
</evidence>
<accession>L1IJ37</accession>
<dbReference type="PaxDb" id="55529-EKX36122"/>
<evidence type="ECO:0000256" key="2">
    <source>
        <dbReference type="SAM" id="MobiDB-lite"/>
    </source>
</evidence>
<evidence type="ECO:0000313" key="4">
    <source>
        <dbReference type="EnsemblProtists" id="EKX36122"/>
    </source>
</evidence>
<dbReference type="Proteomes" id="UP000011087">
    <property type="component" value="Unassembled WGS sequence"/>
</dbReference>
<feature type="region of interest" description="Disordered" evidence="2">
    <location>
        <begin position="150"/>
        <end position="175"/>
    </location>
</feature>
<dbReference type="InterPro" id="IPR036875">
    <property type="entry name" value="Znf_CCHC_sf"/>
</dbReference>
<reference evidence="4" key="3">
    <citation type="submission" date="2016-03" db="UniProtKB">
        <authorList>
            <consortium name="EnsemblProtists"/>
        </authorList>
    </citation>
    <scope>IDENTIFICATION</scope>
</reference>
<gene>
    <name evidence="3" type="ORF">GUITHDRAFT_117625</name>
</gene>
<feature type="compositionally biased region" description="Low complexity" evidence="2">
    <location>
        <begin position="531"/>
        <end position="554"/>
    </location>
</feature>
<evidence type="ECO:0008006" key="6">
    <source>
        <dbReference type="Google" id="ProtNLM"/>
    </source>
</evidence>
<dbReference type="KEGG" id="gtt:GUITHDRAFT_117625"/>
<sequence>MMIQLCKIDHSRIPIQLLVLAQLLESPAPHASRPSAFGAFSPRTPAAEPIPAMSSGRNAPAAEPIPAMSSGRNSPATNDKEPSLRQLFALLLQQNADAQQRQEALERKLDRQFEQSQEFNDRLFAQSYELQDRLVSALSTSVAAIQRLKPLPAPSSAQPSPRMASSPSPPSPRLMQTHVIPVESDPSSIPEAPPPVSLLPERLMTPLPGIRASNMQQNPSRDACMSLIPQPTPVRPSQPFPGDKLPKFQPRTSITPFIGQADSRSIHSWLSQMGRALSVQRIPGNLWVYYTTTFLDDSVLQRMSHDRPLDEWFLLPWSEFCLFITQQFPPAAHIAKLQHQVTNLCQGVNESITDYTLRTQRYVDELLLYKSETVVFQEHNLLQQFANGFLDPEVRLVMVPIAHMHPATAATMSLLAQKAFAFVKPSSLVPAPQPICALQPSPSTPGVQPSPAPAQSSSSPPNYFCTYCKRSGHTLKYCRKKKQADRNASSAVTQPSHPPASQAAIVNAITALLQNGAPAPNPGSPGPVTHSPAVASASAPPGTVSSSSSARAQPPADPPPQE</sequence>
<reference evidence="5" key="2">
    <citation type="submission" date="2012-11" db="EMBL/GenBank/DDBJ databases">
        <authorList>
            <person name="Kuo A."/>
            <person name="Curtis B.A."/>
            <person name="Tanifuji G."/>
            <person name="Burki F."/>
            <person name="Gruber A."/>
            <person name="Irimia M."/>
            <person name="Maruyama S."/>
            <person name="Arias M.C."/>
            <person name="Ball S.G."/>
            <person name="Gile G.H."/>
            <person name="Hirakawa Y."/>
            <person name="Hopkins J.F."/>
            <person name="Rensing S.A."/>
            <person name="Schmutz J."/>
            <person name="Symeonidi A."/>
            <person name="Elias M."/>
            <person name="Eveleigh R.J."/>
            <person name="Herman E.K."/>
            <person name="Klute M.J."/>
            <person name="Nakayama T."/>
            <person name="Obornik M."/>
            <person name="Reyes-Prieto A."/>
            <person name="Armbrust E.V."/>
            <person name="Aves S.J."/>
            <person name="Beiko R.G."/>
            <person name="Coutinho P."/>
            <person name="Dacks J.B."/>
            <person name="Durnford D.G."/>
            <person name="Fast N.M."/>
            <person name="Green B.R."/>
            <person name="Grisdale C."/>
            <person name="Hempe F."/>
            <person name="Henrissat B."/>
            <person name="Hoppner M.P."/>
            <person name="Ishida K.-I."/>
            <person name="Kim E."/>
            <person name="Koreny L."/>
            <person name="Kroth P.G."/>
            <person name="Liu Y."/>
            <person name="Malik S.-B."/>
            <person name="Maier U.G."/>
            <person name="McRose D."/>
            <person name="Mock T."/>
            <person name="Neilson J.A."/>
            <person name="Onodera N.T."/>
            <person name="Poole A.M."/>
            <person name="Pritham E.J."/>
            <person name="Richards T.A."/>
            <person name="Rocap G."/>
            <person name="Roy S.W."/>
            <person name="Sarai C."/>
            <person name="Schaack S."/>
            <person name="Shirato S."/>
            <person name="Slamovits C.H."/>
            <person name="Spencer D.F."/>
            <person name="Suzuki S."/>
            <person name="Worden A.Z."/>
            <person name="Zauner S."/>
            <person name="Barry K."/>
            <person name="Bell C."/>
            <person name="Bharti A.K."/>
            <person name="Crow J.A."/>
            <person name="Grimwood J."/>
            <person name="Kramer R."/>
            <person name="Lindquist E."/>
            <person name="Lucas S."/>
            <person name="Salamov A."/>
            <person name="McFadden G.I."/>
            <person name="Lane C.E."/>
            <person name="Keeling P.J."/>
            <person name="Gray M.W."/>
            <person name="Grigoriev I.V."/>
            <person name="Archibald J.M."/>
        </authorList>
    </citation>
    <scope>NUCLEOTIDE SEQUENCE</scope>
    <source>
        <strain evidence="5">CCMP2712</strain>
    </source>
</reference>
<proteinExistence type="predicted"/>
<evidence type="ECO:0000256" key="1">
    <source>
        <dbReference type="SAM" id="Coils"/>
    </source>
</evidence>
<dbReference type="EMBL" id="JH993078">
    <property type="protein sequence ID" value="EKX36122.1"/>
    <property type="molecule type" value="Genomic_DNA"/>
</dbReference>
<feature type="region of interest" description="Disordered" evidence="2">
    <location>
        <begin position="439"/>
        <end position="459"/>
    </location>
</feature>
<feature type="coiled-coil region" evidence="1">
    <location>
        <begin position="88"/>
        <end position="122"/>
    </location>
</feature>
<dbReference type="GeneID" id="17292931"/>
<protein>
    <recommendedName>
        <fullName evidence="6">Retrotransposon gag domain-containing protein</fullName>
    </recommendedName>
</protein>
<feature type="region of interest" description="Disordered" evidence="2">
    <location>
        <begin position="31"/>
        <end position="80"/>
    </location>
</feature>
<dbReference type="GO" id="GO:0003676">
    <property type="term" value="F:nucleic acid binding"/>
    <property type="evidence" value="ECO:0007669"/>
    <property type="project" value="InterPro"/>
</dbReference>
<dbReference type="GO" id="GO:0008270">
    <property type="term" value="F:zinc ion binding"/>
    <property type="evidence" value="ECO:0007669"/>
    <property type="project" value="InterPro"/>
</dbReference>
<dbReference type="RefSeq" id="XP_005823102.1">
    <property type="nucleotide sequence ID" value="XM_005823045.1"/>
</dbReference>
<dbReference type="EnsemblProtists" id="EKX36122">
    <property type="protein sequence ID" value="EKX36122"/>
    <property type="gene ID" value="GUITHDRAFT_117625"/>
</dbReference>
<feature type="region of interest" description="Disordered" evidence="2">
    <location>
        <begin position="514"/>
        <end position="562"/>
    </location>
</feature>